<reference evidence="1 2" key="1">
    <citation type="submission" date="2020-06" db="EMBL/GenBank/DDBJ databases">
        <title>Actinokineospora xiongansis sp. nov., isolated from soil of Baiyangdian.</title>
        <authorList>
            <person name="Zhang X."/>
        </authorList>
    </citation>
    <scope>NUCLEOTIDE SEQUENCE [LARGE SCALE GENOMIC DNA]</scope>
    <source>
        <strain evidence="1 2">HBU206404</strain>
    </source>
</reference>
<proteinExistence type="predicted"/>
<dbReference type="EMBL" id="JABVED010000028">
    <property type="protein sequence ID" value="MBC6451338.1"/>
    <property type="molecule type" value="Genomic_DNA"/>
</dbReference>
<comment type="caution">
    <text evidence="1">The sequence shown here is derived from an EMBL/GenBank/DDBJ whole genome shotgun (WGS) entry which is preliminary data.</text>
</comment>
<dbReference type="Proteomes" id="UP000734823">
    <property type="component" value="Unassembled WGS sequence"/>
</dbReference>
<sequence length="276" mass="28369">MVRLVLVATGDFECSGQASASCVEVDDGLLDRRHAVCPRLLGLRVEVAQGGGEQVVPVSAEDVVAEEVVEAVKECGFAHPETVRVPVGNVTGLGCAGVVGGSVAGLTEHAAAAEFAEQVGAQPVGAFGRRVRVGPGPGARALAAADDLLGGDEGVQVNDLVVGGVAGPHPLLDRVRTAVAGLHRASVPHHVAGVLGLGQDLADTAAGPATDRPLRIHRSGRRVGDQISVQPYRDRFVAESFGDPQLVDGADHRRFGGVRDQDGLRPWTDATLAPVV</sequence>
<accession>A0ABR7LFG6</accession>
<name>A0ABR7LFG6_9PSEU</name>
<gene>
    <name evidence="1" type="ORF">GPZ80_29680</name>
</gene>
<organism evidence="1 2">
    <name type="scientific">Actinokineospora xionganensis</name>
    <dbReference type="NCBI Taxonomy" id="2684470"/>
    <lineage>
        <taxon>Bacteria</taxon>
        <taxon>Bacillati</taxon>
        <taxon>Actinomycetota</taxon>
        <taxon>Actinomycetes</taxon>
        <taxon>Pseudonocardiales</taxon>
        <taxon>Pseudonocardiaceae</taxon>
        <taxon>Actinokineospora</taxon>
    </lineage>
</organism>
<keyword evidence="2" id="KW-1185">Reference proteome</keyword>
<evidence type="ECO:0000313" key="2">
    <source>
        <dbReference type="Proteomes" id="UP000734823"/>
    </source>
</evidence>
<evidence type="ECO:0000313" key="1">
    <source>
        <dbReference type="EMBL" id="MBC6451338.1"/>
    </source>
</evidence>
<protein>
    <submittedName>
        <fullName evidence="1">Uncharacterized protein</fullName>
    </submittedName>
</protein>